<evidence type="ECO:0000313" key="4">
    <source>
        <dbReference type="Proteomes" id="UP001054821"/>
    </source>
</evidence>
<accession>A0A5E4EAP2</accession>
<dbReference type="Proteomes" id="UP001054821">
    <property type="component" value="Chromosome 1"/>
</dbReference>
<dbReference type="EMBL" id="JAJFAZ020000001">
    <property type="protein sequence ID" value="KAI5354352.1"/>
    <property type="molecule type" value="Genomic_DNA"/>
</dbReference>
<dbReference type="PANTHER" id="PTHR33181:SF4">
    <property type="entry name" value="OVULE PROTEIN"/>
    <property type="match status" value="1"/>
</dbReference>
<dbReference type="EMBL" id="CABIKO010000004">
    <property type="protein sequence ID" value="VVA11959.1"/>
    <property type="molecule type" value="Genomic_DNA"/>
</dbReference>
<name>A0A5E4EAP2_PRUDU</name>
<gene>
    <name evidence="2" type="ORF">ALMOND_2B024187</name>
    <name evidence="1" type="ORF">L3X38_007247</name>
</gene>
<dbReference type="InParanoid" id="A0A5E4EAP2"/>
<proteinExistence type="predicted"/>
<dbReference type="Proteomes" id="UP000327085">
    <property type="component" value="Chromosome 1"/>
</dbReference>
<reference evidence="1 4" key="3">
    <citation type="journal article" date="2022" name="G3 (Bethesda)">
        <title>Whole-genome sequence and methylome profiling of the almond [Prunus dulcis (Mill.) D.A. Webb] cultivar 'Nonpareil'.</title>
        <authorList>
            <person name="D'Amico-Willman K.M."/>
            <person name="Ouma W.Z."/>
            <person name="Meulia T."/>
            <person name="Sideli G.M."/>
            <person name="Gradziel T.M."/>
            <person name="Fresnedo-Ramirez J."/>
        </authorList>
    </citation>
    <scope>NUCLEOTIDE SEQUENCE [LARGE SCALE GENOMIC DNA]</scope>
    <source>
        <strain evidence="1">Clone GOH B32 T37-40</strain>
    </source>
</reference>
<dbReference type="AlphaFoldDB" id="A0A5E4EAP2"/>
<reference evidence="2" key="1">
    <citation type="submission" date="2019-07" db="EMBL/GenBank/DDBJ databases">
        <authorList>
            <person name="Alioto T."/>
            <person name="Alioto T."/>
            <person name="Gomez Garrido J."/>
        </authorList>
    </citation>
    <scope>NUCLEOTIDE SEQUENCE</scope>
</reference>
<dbReference type="OMA" id="DIRSCEY"/>
<sequence>MEWWSRKMKYPVRKFCSRVTTRLGIRKSGLPKLQNDIRSCEYDDVHVMWRMLNSNEKTETIQLGGSSKKKRLSNLSNWFKRTPFVCRAF</sequence>
<evidence type="ECO:0000313" key="2">
    <source>
        <dbReference type="EMBL" id="VVA11959.1"/>
    </source>
</evidence>
<dbReference type="Gramene" id="VVA11959">
    <property type="protein sequence ID" value="VVA11959"/>
    <property type="gene ID" value="Prudul26B024187"/>
</dbReference>
<reference evidence="3" key="2">
    <citation type="journal article" date="2020" name="Plant J.">
        <title>Transposons played a major role in the diversification between the closely related almond and peach genomes: results from the almond genome sequence.</title>
        <authorList>
            <person name="Alioto T."/>
            <person name="Alexiou K.G."/>
            <person name="Bardil A."/>
            <person name="Barteri F."/>
            <person name="Castanera R."/>
            <person name="Cruz F."/>
            <person name="Dhingra A."/>
            <person name="Duval H."/>
            <person name="Fernandez I Marti A."/>
            <person name="Frias L."/>
            <person name="Galan B."/>
            <person name="Garcia J.L."/>
            <person name="Howad W."/>
            <person name="Gomez-Garrido J."/>
            <person name="Gut M."/>
            <person name="Julca I."/>
            <person name="Morata J."/>
            <person name="Puigdomenech P."/>
            <person name="Ribeca P."/>
            <person name="Rubio Cabetas M.J."/>
            <person name="Vlasova A."/>
            <person name="Wirthensohn M."/>
            <person name="Garcia-Mas J."/>
            <person name="Gabaldon T."/>
            <person name="Casacuberta J.M."/>
            <person name="Arus P."/>
        </authorList>
    </citation>
    <scope>NUCLEOTIDE SEQUENCE [LARGE SCALE GENOMIC DNA]</scope>
    <source>
        <strain evidence="3">cv. Texas</strain>
    </source>
</reference>
<organism evidence="2 3">
    <name type="scientific">Prunus dulcis</name>
    <name type="common">Almond</name>
    <name type="synonym">Amygdalus dulcis</name>
    <dbReference type="NCBI Taxonomy" id="3755"/>
    <lineage>
        <taxon>Eukaryota</taxon>
        <taxon>Viridiplantae</taxon>
        <taxon>Streptophyta</taxon>
        <taxon>Embryophyta</taxon>
        <taxon>Tracheophyta</taxon>
        <taxon>Spermatophyta</taxon>
        <taxon>Magnoliopsida</taxon>
        <taxon>eudicotyledons</taxon>
        <taxon>Gunneridae</taxon>
        <taxon>Pentapetalae</taxon>
        <taxon>rosids</taxon>
        <taxon>fabids</taxon>
        <taxon>Rosales</taxon>
        <taxon>Rosaceae</taxon>
        <taxon>Amygdaloideae</taxon>
        <taxon>Amygdaleae</taxon>
        <taxon>Prunus</taxon>
    </lineage>
</organism>
<evidence type="ECO:0000313" key="3">
    <source>
        <dbReference type="Proteomes" id="UP000327085"/>
    </source>
</evidence>
<dbReference type="PANTHER" id="PTHR33181">
    <property type="entry name" value="OS01G0778500 PROTEIN"/>
    <property type="match status" value="1"/>
</dbReference>
<protein>
    <submittedName>
        <fullName evidence="2">PREDICTED: unnamed product</fullName>
    </submittedName>
</protein>
<evidence type="ECO:0000313" key="1">
    <source>
        <dbReference type="EMBL" id="KAI5354352.1"/>
    </source>
</evidence>
<keyword evidence="4" id="KW-1185">Reference proteome</keyword>